<evidence type="ECO:0000313" key="3">
    <source>
        <dbReference type="Proteomes" id="UP000316706"/>
    </source>
</evidence>
<comment type="caution">
    <text evidence="2">The sequence shown here is derived from an EMBL/GenBank/DDBJ whole genome shotgun (WGS) entry which is preliminary data.</text>
</comment>
<dbReference type="Proteomes" id="UP000316706">
    <property type="component" value="Unassembled WGS sequence"/>
</dbReference>
<evidence type="ECO:0000256" key="1">
    <source>
        <dbReference type="SAM" id="SignalP"/>
    </source>
</evidence>
<keyword evidence="3" id="KW-1185">Reference proteome</keyword>
<organism evidence="2 3">
    <name type="scientific">Actinomadura hallensis</name>
    <dbReference type="NCBI Taxonomy" id="337895"/>
    <lineage>
        <taxon>Bacteria</taxon>
        <taxon>Bacillati</taxon>
        <taxon>Actinomycetota</taxon>
        <taxon>Actinomycetes</taxon>
        <taxon>Streptosporangiales</taxon>
        <taxon>Thermomonosporaceae</taxon>
        <taxon>Actinomadura</taxon>
    </lineage>
</organism>
<keyword evidence="1" id="KW-0732">Signal</keyword>
<accession>A0A543IGK0</accession>
<evidence type="ECO:0000313" key="2">
    <source>
        <dbReference type="EMBL" id="TQM69715.1"/>
    </source>
</evidence>
<dbReference type="AlphaFoldDB" id="A0A543IGK0"/>
<feature type="signal peptide" evidence="1">
    <location>
        <begin position="1"/>
        <end position="19"/>
    </location>
</feature>
<dbReference type="EMBL" id="VFPO01000001">
    <property type="protein sequence ID" value="TQM69715.1"/>
    <property type="molecule type" value="Genomic_DNA"/>
</dbReference>
<gene>
    <name evidence="2" type="ORF">FHX41_3422</name>
</gene>
<proteinExistence type="predicted"/>
<name>A0A543IGK0_9ACTN</name>
<protein>
    <submittedName>
        <fullName evidence="2">Uncharacterized protein</fullName>
    </submittedName>
</protein>
<sequence>MVCTAALSAAVTAVTPATATAQADGQADGGRAWRVADTRPHPGGDGLLAVAASGRRNVWVFGGADSEDGPTRPVARRWAGGAWHDVALPDEVVGSIDAADASSARNVWAIADHGDVGPSYALRWDGRAWTVSRTWDRRFTTDVVTTGRRNVWVFGYSRAGVGAGTWHFNGKRWRKADLGDLLPERGSAVSARDIWAVGARRLAGCGDRMVAHYDGESWSEVPTGDALPPDVPQPEEGGPYQCVFLRDVLAASSKDVWVVGTVYRSWDDRSEEEPVLAHWDGRTWRHEHIPGGWLPRRLASDGRGGLWVAGWSLWDGPTPDATPLMHRAPNGTWRTTPIDAGDRAGRIVELGHVPGTRRVWGVGQVETPDESFDGAIFRYR</sequence>
<feature type="chain" id="PRO_5039451169" evidence="1">
    <location>
        <begin position="20"/>
        <end position="380"/>
    </location>
</feature>
<reference evidence="2 3" key="1">
    <citation type="submission" date="2019-06" db="EMBL/GenBank/DDBJ databases">
        <title>Sequencing the genomes of 1000 actinobacteria strains.</title>
        <authorList>
            <person name="Klenk H.-P."/>
        </authorList>
    </citation>
    <scope>NUCLEOTIDE SEQUENCE [LARGE SCALE GENOMIC DNA]</scope>
    <source>
        <strain evidence="2 3">DSM 45043</strain>
    </source>
</reference>